<evidence type="ECO:0000256" key="1">
    <source>
        <dbReference type="SAM" id="MobiDB-lite"/>
    </source>
</evidence>
<evidence type="ECO:0000313" key="3">
    <source>
        <dbReference type="Proteomes" id="UP000663891"/>
    </source>
</evidence>
<name>A0A815UJG8_9BILA</name>
<accession>A0A815UJG8</accession>
<feature type="compositionally biased region" description="Basic and acidic residues" evidence="1">
    <location>
        <begin position="72"/>
        <end position="85"/>
    </location>
</feature>
<feature type="non-terminal residue" evidence="2">
    <location>
        <position position="1"/>
    </location>
</feature>
<gene>
    <name evidence="2" type="ORF">VCS650_LOCUS43076</name>
</gene>
<feature type="region of interest" description="Disordered" evidence="1">
    <location>
        <begin position="1"/>
        <end position="85"/>
    </location>
</feature>
<reference evidence="2" key="1">
    <citation type="submission" date="2021-02" db="EMBL/GenBank/DDBJ databases">
        <authorList>
            <person name="Nowell W R."/>
        </authorList>
    </citation>
    <scope>NUCLEOTIDE SEQUENCE</scope>
</reference>
<dbReference type="EMBL" id="CAJNON010002787">
    <property type="protein sequence ID" value="CAF1516816.1"/>
    <property type="molecule type" value="Genomic_DNA"/>
</dbReference>
<dbReference type="Proteomes" id="UP000663891">
    <property type="component" value="Unassembled WGS sequence"/>
</dbReference>
<feature type="compositionally biased region" description="Acidic residues" evidence="1">
    <location>
        <begin position="21"/>
        <end position="53"/>
    </location>
</feature>
<comment type="caution">
    <text evidence="2">The sequence shown here is derived from an EMBL/GenBank/DDBJ whole genome shotgun (WGS) entry which is preliminary data.</text>
</comment>
<dbReference type="AlphaFoldDB" id="A0A815UJG8"/>
<proteinExistence type="predicted"/>
<protein>
    <submittedName>
        <fullName evidence="2">Uncharacterized protein</fullName>
    </submittedName>
</protein>
<organism evidence="2 3">
    <name type="scientific">Adineta steineri</name>
    <dbReference type="NCBI Taxonomy" id="433720"/>
    <lineage>
        <taxon>Eukaryota</taxon>
        <taxon>Metazoa</taxon>
        <taxon>Spiralia</taxon>
        <taxon>Gnathifera</taxon>
        <taxon>Rotifera</taxon>
        <taxon>Eurotatoria</taxon>
        <taxon>Bdelloidea</taxon>
        <taxon>Adinetida</taxon>
        <taxon>Adinetidae</taxon>
        <taxon>Adineta</taxon>
    </lineage>
</organism>
<evidence type="ECO:0000313" key="2">
    <source>
        <dbReference type="EMBL" id="CAF1516816.1"/>
    </source>
</evidence>
<sequence length="85" mass="9559">MNLLEDPDDSHVDLDYVGTYEEMEDDVGDRDTDQEIEADTDAGDDDHDGDDHDDVVAVKQEAFLEANNEATMESKPKEILEEISK</sequence>